<dbReference type="Proteomes" id="UP000031671">
    <property type="component" value="Unassembled WGS sequence"/>
</dbReference>
<name>A0A0B8P5M9_9VIBR</name>
<keyword evidence="2" id="KW-1185">Reference proteome</keyword>
<evidence type="ECO:0000313" key="2">
    <source>
        <dbReference type="Proteomes" id="UP000031671"/>
    </source>
</evidence>
<organism evidence="1 2">
    <name type="scientific">Vibrio ishigakensis</name>
    <dbReference type="NCBI Taxonomy" id="1481914"/>
    <lineage>
        <taxon>Bacteria</taxon>
        <taxon>Pseudomonadati</taxon>
        <taxon>Pseudomonadota</taxon>
        <taxon>Gammaproteobacteria</taxon>
        <taxon>Vibrionales</taxon>
        <taxon>Vibrionaceae</taxon>
        <taxon>Vibrio</taxon>
    </lineage>
</organism>
<proteinExistence type="predicted"/>
<evidence type="ECO:0000313" key="1">
    <source>
        <dbReference type="EMBL" id="GAM58548.1"/>
    </source>
</evidence>
<reference evidence="1 2" key="2">
    <citation type="submission" date="2015-01" db="EMBL/GenBank/DDBJ databases">
        <authorList>
            <consortium name="NBRP consortium"/>
            <person name="Sawabe T."/>
            <person name="Meirelles P."/>
            <person name="Feng G."/>
            <person name="Sayaka M."/>
            <person name="Hattori M."/>
            <person name="Ohkuma M."/>
        </authorList>
    </citation>
    <scope>NUCLEOTIDE SEQUENCE [LARGE SCALE GENOMIC DNA]</scope>
    <source>
        <strain evidence="2">JCM 19231</strain>
    </source>
</reference>
<accession>A0A0B8P5M9</accession>
<comment type="caution">
    <text evidence="1">The sequence shown here is derived from an EMBL/GenBank/DDBJ whole genome shotgun (WGS) entry which is preliminary data.</text>
</comment>
<reference evidence="1 2" key="1">
    <citation type="submission" date="2015-01" db="EMBL/GenBank/DDBJ databases">
        <title>Vibrio sp. C1 JCM 19231 whole genome shotgun sequence.</title>
        <authorList>
            <person name="Sawabe T."/>
            <person name="Meirelles P."/>
            <person name="Feng G."/>
            <person name="Sayaka M."/>
            <person name="Hattori M."/>
            <person name="Ohkuma M."/>
        </authorList>
    </citation>
    <scope>NUCLEOTIDE SEQUENCE [LARGE SCALE GENOMIC DNA]</scope>
    <source>
        <strain evidence="2">JCM 19231</strain>
    </source>
</reference>
<dbReference type="AlphaFoldDB" id="A0A0B8P5M9"/>
<dbReference type="EMBL" id="BBRZ01000092">
    <property type="protein sequence ID" value="GAM58548.1"/>
    <property type="molecule type" value="Genomic_DNA"/>
</dbReference>
<sequence>MERRTDYTRYTTNALDAHSLNAEKFGIAKSQSLLVAPFA</sequence>
<gene>
    <name evidence="1" type="ORF">JCM19231_2013</name>
</gene>
<protein>
    <submittedName>
        <fullName evidence="1">Uncharacterized protein</fullName>
    </submittedName>
</protein>